<protein>
    <recommendedName>
        <fullName evidence="4">UbiA prenyltransferase family protein</fullName>
    </recommendedName>
</protein>
<feature type="transmembrane region" description="Helical" evidence="1">
    <location>
        <begin position="24"/>
        <end position="42"/>
    </location>
</feature>
<dbReference type="EMBL" id="FQUH01000009">
    <property type="protein sequence ID" value="SHF40725.1"/>
    <property type="molecule type" value="Genomic_DNA"/>
</dbReference>
<evidence type="ECO:0008006" key="4">
    <source>
        <dbReference type="Google" id="ProtNLM"/>
    </source>
</evidence>
<feature type="transmembrane region" description="Helical" evidence="1">
    <location>
        <begin position="48"/>
        <end position="67"/>
    </location>
</feature>
<sequence>MNMNLLKYILPGFYFFNTRLQSKIRLLSFVFIYIIPTFYLYSLSIKHITIIDIFNYLLSIITLYTVYEIGYIENDTIRDSVEPSNTKRLNTEDELYISDNKTKIYIIRFIIFLVLMCFHPLPNLLIQASIAILLCYYIYNNITSIRLRLPLHFLLVSIRYYFPYYVCFGFNVNVFIFSILLFPLHNTLERCREDKFNFPSSIKNFVMFNTTTGRVIYYLILSITFFLLDKLGFSVAFMTYAFLYFMIYRVMCVAFELFLKWHRNNIKY</sequence>
<dbReference type="AlphaFoldDB" id="A0A1M5BE90"/>
<keyword evidence="1" id="KW-1133">Transmembrane helix</keyword>
<dbReference type="Proteomes" id="UP000184159">
    <property type="component" value="Unassembled WGS sequence"/>
</dbReference>
<accession>A0A1M5BE90</accession>
<feature type="transmembrane region" description="Helical" evidence="1">
    <location>
        <begin position="205"/>
        <end position="228"/>
    </location>
</feature>
<gene>
    <name evidence="2" type="ORF">SAMN02745781_02210</name>
</gene>
<keyword evidence="3" id="KW-1185">Reference proteome</keyword>
<evidence type="ECO:0000313" key="2">
    <source>
        <dbReference type="EMBL" id="SHF40725.1"/>
    </source>
</evidence>
<proteinExistence type="predicted"/>
<feature type="transmembrane region" description="Helical" evidence="1">
    <location>
        <begin position="162"/>
        <end position="184"/>
    </location>
</feature>
<organism evidence="2 3">
    <name type="scientific">Vibrio gazogenes DSM 21264 = NBRC 103151</name>
    <dbReference type="NCBI Taxonomy" id="1123492"/>
    <lineage>
        <taxon>Bacteria</taxon>
        <taxon>Pseudomonadati</taxon>
        <taxon>Pseudomonadota</taxon>
        <taxon>Gammaproteobacteria</taxon>
        <taxon>Vibrionales</taxon>
        <taxon>Vibrionaceae</taxon>
        <taxon>Vibrio</taxon>
    </lineage>
</organism>
<evidence type="ECO:0000256" key="1">
    <source>
        <dbReference type="SAM" id="Phobius"/>
    </source>
</evidence>
<feature type="transmembrane region" description="Helical" evidence="1">
    <location>
        <begin position="109"/>
        <end position="139"/>
    </location>
</feature>
<evidence type="ECO:0000313" key="3">
    <source>
        <dbReference type="Proteomes" id="UP000184159"/>
    </source>
</evidence>
<feature type="transmembrane region" description="Helical" evidence="1">
    <location>
        <begin position="240"/>
        <end position="259"/>
    </location>
</feature>
<reference evidence="3" key="1">
    <citation type="submission" date="2016-11" db="EMBL/GenBank/DDBJ databases">
        <authorList>
            <person name="Varghese N."/>
            <person name="Submissions S."/>
        </authorList>
    </citation>
    <scope>NUCLEOTIDE SEQUENCE [LARGE SCALE GENOMIC DNA]</scope>
    <source>
        <strain evidence="3">DSM 21264</strain>
    </source>
</reference>
<keyword evidence="1" id="KW-0472">Membrane</keyword>
<name>A0A1M5BE90_VIBGA</name>
<keyword evidence="1" id="KW-0812">Transmembrane</keyword>